<dbReference type="AlphaFoldDB" id="A0A6M4MCA4"/>
<evidence type="ECO:0000313" key="2">
    <source>
        <dbReference type="EMBL" id="QJR80280.1"/>
    </source>
</evidence>
<name>A0A6M4MCA4_9ALTE</name>
<keyword evidence="3" id="KW-1185">Reference proteome</keyword>
<gene>
    <name evidence="2" type="ORF">CA267_005550</name>
</gene>
<proteinExistence type="predicted"/>
<dbReference type="RefSeq" id="WP_075608411.1">
    <property type="nucleotide sequence ID" value="NZ_CP052766.1"/>
</dbReference>
<reference evidence="3" key="1">
    <citation type="submission" date="2014-12" db="EMBL/GenBank/DDBJ databases">
        <title>Complete genome sequence of a multi-drug resistant Klebsiella pneumoniae.</title>
        <authorList>
            <person name="Hua X."/>
            <person name="Chen Q."/>
            <person name="Li X."/>
            <person name="Feng Y."/>
            <person name="Ruan Z."/>
            <person name="Yu Y."/>
        </authorList>
    </citation>
    <scope>NUCLEOTIDE SEQUENCE [LARGE SCALE GENOMIC DNA]</scope>
    <source>
        <strain evidence="3">5.12</strain>
    </source>
</reference>
<evidence type="ECO:0000313" key="3">
    <source>
        <dbReference type="Proteomes" id="UP000219285"/>
    </source>
</evidence>
<reference evidence="2 3" key="2">
    <citation type="submission" date="2020-04" db="EMBL/GenBank/DDBJ databases">
        <title>Complete genome sequence of Alteromonas pelagimontana 5.12T.</title>
        <authorList>
            <person name="Sinha R.K."/>
            <person name="Krishnan K.P."/>
            <person name="Kurian J.P."/>
        </authorList>
    </citation>
    <scope>NUCLEOTIDE SEQUENCE [LARGE SCALE GENOMIC DNA]</scope>
    <source>
        <strain evidence="2 3">5.12</strain>
    </source>
</reference>
<sequence>MSKAYQKNAKVKWAWGQGEGTGFIHEVYQERVTKTLKGSEVTRNASSDNPAYLIEQEDGSKILKSHSELSTCN</sequence>
<dbReference type="EMBL" id="CP052766">
    <property type="protein sequence ID" value="QJR80280.1"/>
    <property type="molecule type" value="Genomic_DNA"/>
</dbReference>
<evidence type="ECO:0000259" key="1">
    <source>
        <dbReference type="Pfam" id="PF11160"/>
    </source>
</evidence>
<dbReference type="Pfam" id="PF11160">
    <property type="entry name" value="Hva1_TUDOR"/>
    <property type="match status" value="1"/>
</dbReference>
<dbReference type="KEGG" id="apel:CA267_005550"/>
<accession>A0A6M4MCA4</accession>
<dbReference type="OrthoDB" id="283968at2"/>
<protein>
    <submittedName>
        <fullName evidence="2">HVA1 family protein</fullName>
    </submittedName>
</protein>
<dbReference type="InterPro" id="IPR021331">
    <property type="entry name" value="Hva1_TUDOR"/>
</dbReference>
<organism evidence="2 3">
    <name type="scientific">Alteromonas pelagimontana</name>
    <dbReference type="NCBI Taxonomy" id="1858656"/>
    <lineage>
        <taxon>Bacteria</taxon>
        <taxon>Pseudomonadati</taxon>
        <taxon>Pseudomonadota</taxon>
        <taxon>Gammaproteobacteria</taxon>
        <taxon>Alteromonadales</taxon>
        <taxon>Alteromonadaceae</taxon>
        <taxon>Alteromonas/Salinimonas group</taxon>
        <taxon>Alteromonas</taxon>
    </lineage>
</organism>
<feature type="domain" description="Hypervirulence associated protein TUDOR" evidence="1">
    <location>
        <begin position="10"/>
        <end position="69"/>
    </location>
</feature>
<dbReference type="Proteomes" id="UP000219285">
    <property type="component" value="Chromosome"/>
</dbReference>